<evidence type="ECO:0000313" key="3">
    <source>
        <dbReference type="Proteomes" id="UP001151760"/>
    </source>
</evidence>
<sequence>MDVLRNQTDEHVTPRSVANVDKLVLGEEKSQENFDPTFVNEWASVDNEVISSYVLADRSACEPPQWGLDRWFCRSRVNGTRSLACPWRTMKRPDPGEYAGEGAPEYKRSLGRRPYTLLWQRFYKGNIYRSQDPDMPSATPNVARAYLLDPTRLQNVMPDETGPTPGEGPRDTPTTSYA</sequence>
<dbReference type="EMBL" id="BQNB010017879">
    <property type="protein sequence ID" value="GJT68232.1"/>
    <property type="molecule type" value="Genomic_DNA"/>
</dbReference>
<evidence type="ECO:0000256" key="1">
    <source>
        <dbReference type="SAM" id="MobiDB-lite"/>
    </source>
</evidence>
<gene>
    <name evidence="2" type="ORF">Tco_1019712</name>
</gene>
<protein>
    <submittedName>
        <fullName evidence="2">Uncharacterized protein</fullName>
    </submittedName>
</protein>
<comment type="caution">
    <text evidence="2">The sequence shown here is derived from an EMBL/GenBank/DDBJ whole genome shotgun (WGS) entry which is preliminary data.</text>
</comment>
<accession>A0ABQ5FZV0</accession>
<name>A0ABQ5FZV0_9ASTR</name>
<proteinExistence type="predicted"/>
<feature type="region of interest" description="Disordered" evidence="1">
    <location>
        <begin position="150"/>
        <end position="178"/>
    </location>
</feature>
<organism evidence="2 3">
    <name type="scientific">Tanacetum coccineum</name>
    <dbReference type="NCBI Taxonomy" id="301880"/>
    <lineage>
        <taxon>Eukaryota</taxon>
        <taxon>Viridiplantae</taxon>
        <taxon>Streptophyta</taxon>
        <taxon>Embryophyta</taxon>
        <taxon>Tracheophyta</taxon>
        <taxon>Spermatophyta</taxon>
        <taxon>Magnoliopsida</taxon>
        <taxon>eudicotyledons</taxon>
        <taxon>Gunneridae</taxon>
        <taxon>Pentapetalae</taxon>
        <taxon>asterids</taxon>
        <taxon>campanulids</taxon>
        <taxon>Asterales</taxon>
        <taxon>Asteraceae</taxon>
        <taxon>Asteroideae</taxon>
        <taxon>Anthemideae</taxon>
        <taxon>Anthemidinae</taxon>
        <taxon>Tanacetum</taxon>
    </lineage>
</organism>
<keyword evidence="3" id="KW-1185">Reference proteome</keyword>
<reference evidence="2" key="1">
    <citation type="journal article" date="2022" name="Int. J. Mol. Sci.">
        <title>Draft Genome of Tanacetum Coccineum: Genomic Comparison of Closely Related Tanacetum-Family Plants.</title>
        <authorList>
            <person name="Yamashiro T."/>
            <person name="Shiraishi A."/>
            <person name="Nakayama K."/>
            <person name="Satake H."/>
        </authorList>
    </citation>
    <scope>NUCLEOTIDE SEQUENCE</scope>
</reference>
<evidence type="ECO:0000313" key="2">
    <source>
        <dbReference type="EMBL" id="GJT68232.1"/>
    </source>
</evidence>
<dbReference type="Proteomes" id="UP001151760">
    <property type="component" value="Unassembled WGS sequence"/>
</dbReference>
<reference evidence="2" key="2">
    <citation type="submission" date="2022-01" db="EMBL/GenBank/DDBJ databases">
        <authorList>
            <person name="Yamashiro T."/>
            <person name="Shiraishi A."/>
            <person name="Satake H."/>
            <person name="Nakayama K."/>
        </authorList>
    </citation>
    <scope>NUCLEOTIDE SEQUENCE</scope>
</reference>